<dbReference type="InterPro" id="IPR012951">
    <property type="entry name" value="BBE"/>
</dbReference>
<sequence length="580" mass="62778">MTNPCLAWRQLCLVVISVATAVCGLSIANDTNSPACRCMPQDPCWPEDYQWARFNKTVDGNLIATVPIASVCHLDSFAPYDQSKCAQLQSNWGFPETHYESSSSIMAARFTNLSCNPFASKTSPCTIGNYVQYAVNATDASHVRKTIHFAARHNIRLVIRNTGHDLLGKSTGAGGLAIWMHYMKDISIVDYVSSHYSGKAMKMGAGVQSFEASKAAYKAGLVVVGGNCPTVGLAGGYSQGGGHGQLVSHVGLAADQVLEWEVVLANGKLVTASPTNYPDLYWALSGGGGGTYGVVVSMTSKAYPELPTASGNLSFSDTGVSRDTFFAAVAMFISILPSIGDTGGATVWWLTNNTLSTTPTTIPGGTATIFNSLFNPLIAFLEQNDIQYTYYVDDFPTYHDAYQTMNPPGNITDQLGGGRLIPRSVVEDNLADITTVFRNIVERNAGFLISGVMVNSSRVAYPDNSVNPAWRDASMNIVIGAPFDYTEWESNIAPQQLITDVLMPTLEELTPGSGAYLNEADPNQIGWQQAFYGNNYDNLLAIKRKYDPDHRFYAFKAVGSHSWRVTDNGRLCKSQGYQTG</sequence>
<dbReference type="InterPro" id="IPR050432">
    <property type="entry name" value="FAD-linked_Oxidoreductases_BP"/>
</dbReference>
<dbReference type="PANTHER" id="PTHR13878:SF91">
    <property type="entry name" value="FAD BINDING DOMAIN PROTEIN (AFU_ORTHOLOGUE AFUA_6G12070)-RELATED"/>
    <property type="match status" value="1"/>
</dbReference>
<accession>A0A0G4NW26</accession>
<organism evidence="5 6">
    <name type="scientific">Penicillium camemberti (strain FM 013)</name>
    <dbReference type="NCBI Taxonomy" id="1429867"/>
    <lineage>
        <taxon>Eukaryota</taxon>
        <taxon>Fungi</taxon>
        <taxon>Dikarya</taxon>
        <taxon>Ascomycota</taxon>
        <taxon>Pezizomycotina</taxon>
        <taxon>Eurotiomycetes</taxon>
        <taxon>Eurotiomycetidae</taxon>
        <taxon>Eurotiales</taxon>
        <taxon>Aspergillaceae</taxon>
        <taxon>Penicillium</taxon>
    </lineage>
</organism>
<proteinExistence type="inferred from homology"/>
<evidence type="ECO:0000313" key="6">
    <source>
        <dbReference type="Proteomes" id="UP000053732"/>
    </source>
</evidence>
<dbReference type="Pfam" id="PF01565">
    <property type="entry name" value="FAD_binding_4"/>
    <property type="match status" value="1"/>
</dbReference>
<dbReference type="GO" id="GO:0016491">
    <property type="term" value="F:oxidoreductase activity"/>
    <property type="evidence" value="ECO:0007669"/>
    <property type="project" value="UniProtKB-KW"/>
</dbReference>
<gene>
    <name evidence="5" type="ORF">PCAMFM013_S002g000135</name>
</gene>
<dbReference type="PANTHER" id="PTHR13878">
    <property type="entry name" value="GULONOLACTONE OXIDASE"/>
    <property type="match status" value="1"/>
</dbReference>
<evidence type="ECO:0000256" key="1">
    <source>
        <dbReference type="ARBA" id="ARBA00005466"/>
    </source>
</evidence>
<reference evidence="5 6" key="1">
    <citation type="journal article" date="2014" name="Nat. Commun.">
        <title>Multiple recent horizontal transfers of a large genomic region in cheese making fungi.</title>
        <authorList>
            <person name="Cheeseman K."/>
            <person name="Ropars J."/>
            <person name="Renault P."/>
            <person name="Dupont J."/>
            <person name="Gouzy J."/>
            <person name="Branca A."/>
            <person name="Abraham A.L."/>
            <person name="Ceppi M."/>
            <person name="Conseiller E."/>
            <person name="Debuchy R."/>
            <person name="Malagnac F."/>
            <person name="Goarin A."/>
            <person name="Silar P."/>
            <person name="Lacoste S."/>
            <person name="Sallet E."/>
            <person name="Bensimon A."/>
            <person name="Giraud T."/>
            <person name="Brygoo Y."/>
        </authorList>
    </citation>
    <scope>NUCLEOTIDE SEQUENCE [LARGE SCALE GENOMIC DNA]</scope>
    <source>
        <strain evidence="6">FM 013</strain>
    </source>
</reference>
<dbReference type="InterPro" id="IPR006094">
    <property type="entry name" value="Oxid_FAD_bind_N"/>
</dbReference>
<evidence type="ECO:0000256" key="3">
    <source>
        <dbReference type="SAM" id="SignalP"/>
    </source>
</evidence>
<dbReference type="InterPro" id="IPR036318">
    <property type="entry name" value="FAD-bd_PCMH-like_sf"/>
</dbReference>
<name>A0A0G4NW26_PENC3</name>
<dbReference type="Proteomes" id="UP000053732">
    <property type="component" value="Unassembled WGS sequence"/>
</dbReference>
<dbReference type="InterPro" id="IPR016169">
    <property type="entry name" value="FAD-bd_PCMH_sub2"/>
</dbReference>
<keyword evidence="6" id="KW-1185">Reference proteome</keyword>
<dbReference type="InterPro" id="IPR016166">
    <property type="entry name" value="FAD-bd_PCMH"/>
</dbReference>
<dbReference type="AlphaFoldDB" id="A0A0G4NW26"/>
<evidence type="ECO:0000259" key="4">
    <source>
        <dbReference type="PROSITE" id="PS51387"/>
    </source>
</evidence>
<evidence type="ECO:0000256" key="2">
    <source>
        <dbReference type="ARBA" id="ARBA00023002"/>
    </source>
</evidence>
<dbReference type="GO" id="GO:0071949">
    <property type="term" value="F:FAD binding"/>
    <property type="evidence" value="ECO:0007669"/>
    <property type="project" value="InterPro"/>
</dbReference>
<dbReference type="Pfam" id="PF08031">
    <property type="entry name" value="BBE"/>
    <property type="match status" value="1"/>
</dbReference>
<dbReference type="Gene3D" id="3.30.465.10">
    <property type="match status" value="2"/>
</dbReference>
<protein>
    <submittedName>
        <fullName evidence="5">Berberine/berberine-like</fullName>
    </submittedName>
</protein>
<feature type="signal peptide" evidence="3">
    <location>
        <begin position="1"/>
        <end position="24"/>
    </location>
</feature>
<comment type="similarity">
    <text evidence="1">Belongs to the oxygen-dependent FAD-linked oxidoreductase family.</text>
</comment>
<keyword evidence="2" id="KW-0560">Oxidoreductase</keyword>
<dbReference type="PROSITE" id="PS51387">
    <property type="entry name" value="FAD_PCMH"/>
    <property type="match status" value="1"/>
</dbReference>
<keyword evidence="3" id="KW-0732">Signal</keyword>
<feature type="chain" id="PRO_5005194829" evidence="3">
    <location>
        <begin position="25"/>
        <end position="580"/>
    </location>
</feature>
<dbReference type="SUPFAM" id="SSF56176">
    <property type="entry name" value="FAD-binding/transporter-associated domain-like"/>
    <property type="match status" value="1"/>
</dbReference>
<feature type="domain" description="FAD-binding PCMH-type" evidence="4">
    <location>
        <begin position="126"/>
        <end position="305"/>
    </location>
</feature>
<dbReference type="STRING" id="1429867.A0A0G4NW26"/>
<dbReference type="EMBL" id="HG793135">
    <property type="protein sequence ID" value="CRL18265.1"/>
    <property type="molecule type" value="Genomic_DNA"/>
</dbReference>
<evidence type="ECO:0000313" key="5">
    <source>
        <dbReference type="EMBL" id="CRL18265.1"/>
    </source>
</evidence>